<dbReference type="EMBL" id="JAUSRB010000002">
    <property type="protein sequence ID" value="MDP9862797.1"/>
    <property type="molecule type" value="Genomic_DNA"/>
</dbReference>
<dbReference type="RefSeq" id="WP_306859110.1">
    <property type="nucleotide sequence ID" value="NZ_JAUSRB010000002.1"/>
</dbReference>
<evidence type="ECO:0000259" key="4">
    <source>
        <dbReference type="Pfam" id="PF03816"/>
    </source>
</evidence>
<name>A0ABT9R0P1_9ACTN</name>
<feature type="transmembrane region" description="Helical" evidence="3">
    <location>
        <begin position="55"/>
        <end position="77"/>
    </location>
</feature>
<keyword evidence="3" id="KW-1133">Transmembrane helix</keyword>
<reference evidence="6 7" key="1">
    <citation type="submission" date="2023-07" db="EMBL/GenBank/DDBJ databases">
        <title>Sequencing the genomes of 1000 actinobacteria strains.</title>
        <authorList>
            <person name="Klenk H.-P."/>
        </authorList>
    </citation>
    <scope>NUCLEOTIDE SEQUENCE [LARGE SCALE GENOMIC DNA]</scope>
    <source>
        <strain evidence="6 7">DSM 44109</strain>
    </source>
</reference>
<feature type="region of interest" description="Disordered" evidence="2">
    <location>
        <begin position="1"/>
        <end position="53"/>
    </location>
</feature>
<evidence type="ECO:0000259" key="5">
    <source>
        <dbReference type="Pfam" id="PF13399"/>
    </source>
</evidence>
<dbReference type="PANTHER" id="PTHR33392">
    <property type="entry name" value="POLYISOPRENYL-TEICHOIC ACID--PEPTIDOGLYCAN TEICHOIC ACID TRANSFERASE TAGU"/>
    <property type="match status" value="1"/>
</dbReference>
<protein>
    <submittedName>
        <fullName evidence="6">LCP family protein required for cell wall assembly</fullName>
    </submittedName>
</protein>
<dbReference type="Gene3D" id="3.30.70.2390">
    <property type="match status" value="1"/>
</dbReference>
<evidence type="ECO:0000256" key="1">
    <source>
        <dbReference type="ARBA" id="ARBA00006068"/>
    </source>
</evidence>
<dbReference type="InterPro" id="IPR004474">
    <property type="entry name" value="LytR_CpsA_psr"/>
</dbReference>
<keyword evidence="3" id="KW-0472">Membrane</keyword>
<feature type="compositionally biased region" description="Basic and acidic residues" evidence="2">
    <location>
        <begin position="1"/>
        <end position="18"/>
    </location>
</feature>
<comment type="caution">
    <text evidence="6">The sequence shown here is derived from an EMBL/GenBank/DDBJ whole genome shotgun (WGS) entry which is preliminary data.</text>
</comment>
<dbReference type="PANTHER" id="PTHR33392:SF6">
    <property type="entry name" value="POLYISOPRENYL-TEICHOIC ACID--PEPTIDOGLYCAN TEICHOIC ACID TRANSFERASE TAGU"/>
    <property type="match status" value="1"/>
</dbReference>
<organism evidence="6 7">
    <name type="scientific">Streptosporangium brasiliense</name>
    <dbReference type="NCBI Taxonomy" id="47480"/>
    <lineage>
        <taxon>Bacteria</taxon>
        <taxon>Bacillati</taxon>
        <taxon>Actinomycetota</taxon>
        <taxon>Actinomycetes</taxon>
        <taxon>Streptosporangiales</taxon>
        <taxon>Streptosporangiaceae</taxon>
        <taxon>Streptosporangium</taxon>
    </lineage>
</organism>
<dbReference type="Proteomes" id="UP001230426">
    <property type="component" value="Unassembled WGS sequence"/>
</dbReference>
<comment type="similarity">
    <text evidence="1">Belongs to the LytR/CpsA/Psr (LCP) family.</text>
</comment>
<proteinExistence type="inferred from homology"/>
<sequence>MSDHRHVSVKDRRAEPAGHGRRGSRRAGGDGGPPPEPPSDYAGPPRDPRRKAGRLGVGGWVSIAMTGVLVAGTLGGYKFYRDLDDSITRESVVDKLGANRPPETGALNVLVVGSDTRDGAGNKRYGQHMQGQGERTDTIILLHISPNRDKATLVSFPRDSMVQVPACENPVTKAAIPAGLKQINSAFNDGGIVCTWKTIEALTQIHVDHFVKVDFAGFTNIVDALGGIEICLPEDVMDKKAKLELTKGKHNVMGKTALAYVRARYALGDGSDLSRIKRQQVFLQQVMKKATSSDLLTDLGKLNNFLKAAASSVTMDSNLDTGRLLEIAQSAKSLTSSGLKAITVPWMPDPADKNRVVWRQPAATELFDAIRSDTEVTKSPVPNASAKPAVKHEQVQVQVFNGTGTYGLAKEVAAKLADQGFRVTQVGNARPATGDVPTTVLRYGKRDAEGASYADALAARLSGDKLTPVAGKVKPASMENYAATIPATPLPTGPVVQLIIGTDWKGVRVPTKIPDSLKDSVVDSKTNPCQ</sequence>
<evidence type="ECO:0000256" key="2">
    <source>
        <dbReference type="SAM" id="MobiDB-lite"/>
    </source>
</evidence>
<gene>
    <name evidence="6" type="ORF">J2S55_002063</name>
</gene>
<keyword evidence="3" id="KW-0812">Transmembrane</keyword>
<evidence type="ECO:0000313" key="7">
    <source>
        <dbReference type="Proteomes" id="UP001230426"/>
    </source>
</evidence>
<keyword evidence="7" id="KW-1185">Reference proteome</keyword>
<dbReference type="InterPro" id="IPR027381">
    <property type="entry name" value="LytR/CpsA/Psr_C"/>
</dbReference>
<dbReference type="Pfam" id="PF03816">
    <property type="entry name" value="LytR_cpsA_psr"/>
    <property type="match status" value="1"/>
</dbReference>
<accession>A0ABT9R0P1</accession>
<dbReference type="Gene3D" id="3.40.630.190">
    <property type="entry name" value="LCP protein"/>
    <property type="match status" value="1"/>
</dbReference>
<feature type="domain" description="Cell envelope-related transcriptional attenuator" evidence="4">
    <location>
        <begin position="135"/>
        <end position="291"/>
    </location>
</feature>
<dbReference type="InterPro" id="IPR050922">
    <property type="entry name" value="LytR/CpsA/Psr_CW_biosynth"/>
</dbReference>
<dbReference type="NCBIfam" id="TIGR00350">
    <property type="entry name" value="lytR_cpsA_psr"/>
    <property type="match status" value="1"/>
</dbReference>
<feature type="domain" description="LytR/CpsA/Psr regulator C-terminal" evidence="5">
    <location>
        <begin position="394"/>
        <end position="504"/>
    </location>
</feature>
<evidence type="ECO:0000256" key="3">
    <source>
        <dbReference type="SAM" id="Phobius"/>
    </source>
</evidence>
<evidence type="ECO:0000313" key="6">
    <source>
        <dbReference type="EMBL" id="MDP9862797.1"/>
    </source>
</evidence>
<dbReference type="Pfam" id="PF13399">
    <property type="entry name" value="LytR_C"/>
    <property type="match status" value="1"/>
</dbReference>